<organism evidence="1 2">
    <name type="scientific">Rhodanobacter denitrificans</name>
    <dbReference type="NCBI Taxonomy" id="666685"/>
    <lineage>
        <taxon>Bacteria</taxon>
        <taxon>Pseudomonadati</taxon>
        <taxon>Pseudomonadota</taxon>
        <taxon>Gammaproteobacteria</taxon>
        <taxon>Lysobacterales</taxon>
        <taxon>Rhodanobacteraceae</taxon>
        <taxon>Rhodanobacter</taxon>
    </lineage>
</organism>
<proteinExistence type="predicted"/>
<dbReference type="NCBIfam" id="NF033429">
    <property type="entry name" value="ImuA_translesion"/>
    <property type="match status" value="1"/>
</dbReference>
<dbReference type="AlphaFoldDB" id="M4NG04"/>
<dbReference type="SUPFAM" id="SSF52540">
    <property type="entry name" value="P-loop containing nucleoside triphosphate hydrolases"/>
    <property type="match status" value="1"/>
</dbReference>
<dbReference type="KEGG" id="rhd:R2APBS1_1873"/>
<dbReference type="eggNOG" id="COG4544">
    <property type="taxonomic scope" value="Bacteria"/>
</dbReference>
<dbReference type="EMBL" id="CP003470">
    <property type="protein sequence ID" value="AGG88997.1"/>
    <property type="molecule type" value="Genomic_DNA"/>
</dbReference>
<dbReference type="Gene3D" id="3.40.50.300">
    <property type="entry name" value="P-loop containing nucleotide triphosphate hydrolases"/>
    <property type="match status" value="1"/>
</dbReference>
<dbReference type="OrthoDB" id="9811176at2"/>
<evidence type="ECO:0008006" key="3">
    <source>
        <dbReference type="Google" id="ProtNLM"/>
    </source>
</evidence>
<sequence precursor="true">MSAVVHHLPWEGELRVAGVRRAGEVAAQPRGTVPSGYAPLDAVLPGGGWPRGALVELQLANAGIGELRLLASALASPERAGRVAFLAPPAEPGLAALHGLGLSPRAITVARPREARDQRWVAEQVLRSGAFAAALLWWPSPLDDRIARRLSLAIAAGGGLGFVFCRPSSVANGVPLRLGLRSVGTGALQVDVMKRRGPPVGPVHLEWGDAVARLPVSLARG</sequence>
<name>M4NG04_9GAMM</name>
<keyword evidence="2" id="KW-1185">Reference proteome</keyword>
<evidence type="ECO:0000313" key="2">
    <source>
        <dbReference type="Proteomes" id="UP000011859"/>
    </source>
</evidence>
<dbReference type="InterPro" id="IPR027417">
    <property type="entry name" value="P-loop_NTPase"/>
</dbReference>
<dbReference type="HOGENOM" id="CLU_064653_3_0_6"/>
<dbReference type="InterPro" id="IPR047610">
    <property type="entry name" value="ImuA_translesion"/>
</dbReference>
<dbReference type="Proteomes" id="UP000011859">
    <property type="component" value="Chromosome"/>
</dbReference>
<dbReference type="PIRSF" id="PIRSF037290">
    <property type="entry name" value="UCP037290"/>
    <property type="match status" value="1"/>
</dbReference>
<dbReference type="STRING" id="666685.R2APBS1_1873"/>
<gene>
    <name evidence="1" type="ORF">R2APBS1_1873</name>
</gene>
<evidence type="ECO:0000313" key="1">
    <source>
        <dbReference type="EMBL" id="AGG88997.1"/>
    </source>
</evidence>
<accession>M4NG04</accession>
<dbReference type="InterPro" id="IPR017166">
    <property type="entry name" value="UCP037290"/>
</dbReference>
<protein>
    <recommendedName>
        <fullName evidence="3">Translesion DNA synthesis-associated protein ImuA</fullName>
    </recommendedName>
</protein>
<dbReference type="GeneID" id="72428602"/>
<dbReference type="RefSeq" id="WP_015447722.1">
    <property type="nucleotide sequence ID" value="NC_020541.1"/>
</dbReference>
<reference evidence="1 2" key="1">
    <citation type="submission" date="2012-04" db="EMBL/GenBank/DDBJ databases">
        <title>Complete genome of Rhodanobacter sp. 2APBS1.</title>
        <authorList>
            <consortium name="US DOE Joint Genome Institute"/>
            <person name="Huntemann M."/>
            <person name="Wei C.-L."/>
            <person name="Han J."/>
            <person name="Detter J.C."/>
            <person name="Han C."/>
            <person name="Tapia R."/>
            <person name="Munk A.C.C."/>
            <person name="Chen A."/>
            <person name="Krypides N."/>
            <person name="Mavromatis K."/>
            <person name="Markowitz V."/>
            <person name="Szeto E."/>
            <person name="Ivanova N."/>
            <person name="Mikhailova N."/>
            <person name="Ovchinnikova G."/>
            <person name="Pagani I."/>
            <person name="Pati A."/>
            <person name="Goodwin L."/>
            <person name="Peters L."/>
            <person name="Pitluck S."/>
            <person name="Woyke T."/>
            <person name="Prakash O."/>
            <person name="Elkins J."/>
            <person name="Brown S."/>
            <person name="Palumbo A."/>
            <person name="Hemme C."/>
            <person name="Zhou J."/>
            <person name="Watson D."/>
            <person name="Jardine P."/>
            <person name="Kostka J."/>
            <person name="Green S."/>
        </authorList>
    </citation>
    <scope>NUCLEOTIDE SEQUENCE [LARGE SCALE GENOMIC DNA]</scope>
    <source>
        <strain evidence="1 2">2APBS1</strain>
    </source>
</reference>